<comment type="similarity">
    <text evidence="1">Belongs to the CRISPR-associated protein Cas6/Cse3/CasE family.</text>
</comment>
<proteinExistence type="inferred from homology"/>
<name>A0A8T3VSJ4_9EURY</name>
<dbReference type="Pfam" id="PF01881">
    <property type="entry name" value="Cas_Cas6_C"/>
    <property type="match status" value="1"/>
</dbReference>
<evidence type="ECO:0000313" key="5">
    <source>
        <dbReference type="EMBL" id="MBE6510915.1"/>
    </source>
</evidence>
<evidence type="ECO:0000313" key="6">
    <source>
        <dbReference type="Proteomes" id="UP000713479"/>
    </source>
</evidence>
<protein>
    <submittedName>
        <fullName evidence="5">CRISPR-associated endoribonuclease Cas6</fullName>
    </submittedName>
</protein>
<dbReference type="AlphaFoldDB" id="A0A8T3VSJ4"/>
<dbReference type="InterPro" id="IPR010156">
    <property type="entry name" value="CRISPR-assoc_prot_Cas6"/>
</dbReference>
<sequence length="215" mass="25152">MIGLSRVKIYFKGYASRNIQKNFDDYMSYLFHEKVNELFRGTEFEDFRFFTFSGFRIENRIINFIVSSVSDEFIRMLVSAFVMGESIIFNNCKLEIVKAEFLPRPILKNGEASFITASPIFLADCLVMDNLGDILEDLLIQNFCDYFNRQRGDLHCEFYSRHDHYGTYSEESETFRNYYYNIDIVMKGSPELIAFAYDVGLGNSNNQGFGMLDIY</sequence>
<dbReference type="GO" id="GO:0051607">
    <property type="term" value="P:defense response to virus"/>
    <property type="evidence" value="ECO:0007669"/>
    <property type="project" value="UniProtKB-KW"/>
</dbReference>
<dbReference type="CDD" id="cd21140">
    <property type="entry name" value="Cas6_I-like"/>
    <property type="match status" value="1"/>
</dbReference>
<evidence type="ECO:0000256" key="2">
    <source>
        <dbReference type="ARBA" id="ARBA00022884"/>
    </source>
</evidence>
<evidence type="ECO:0000259" key="4">
    <source>
        <dbReference type="Pfam" id="PF01881"/>
    </source>
</evidence>
<dbReference type="EMBL" id="SUTF01000007">
    <property type="protein sequence ID" value="MBE6510915.1"/>
    <property type="molecule type" value="Genomic_DNA"/>
</dbReference>
<gene>
    <name evidence="5" type="primary">cas6</name>
    <name evidence="5" type="ORF">E7Z74_06580</name>
</gene>
<dbReference type="GO" id="GO:0003723">
    <property type="term" value="F:RNA binding"/>
    <property type="evidence" value="ECO:0007669"/>
    <property type="project" value="UniProtKB-KW"/>
</dbReference>
<evidence type="ECO:0000256" key="3">
    <source>
        <dbReference type="ARBA" id="ARBA00023118"/>
    </source>
</evidence>
<evidence type="ECO:0000256" key="1">
    <source>
        <dbReference type="ARBA" id="ARBA00005937"/>
    </source>
</evidence>
<dbReference type="PANTHER" id="PTHR36984:SF1">
    <property type="entry name" value="CRISPR-ASSOCIATED ENDORIBONUCLEASE CAS6 1"/>
    <property type="match status" value="1"/>
</dbReference>
<dbReference type="Proteomes" id="UP000713479">
    <property type="component" value="Unassembled WGS sequence"/>
</dbReference>
<keyword evidence="2" id="KW-0694">RNA-binding</keyword>
<organism evidence="5 6">
    <name type="scientific">Methanobrevibacter millerae</name>
    <dbReference type="NCBI Taxonomy" id="230361"/>
    <lineage>
        <taxon>Archaea</taxon>
        <taxon>Methanobacteriati</taxon>
        <taxon>Methanobacteriota</taxon>
        <taxon>Methanomada group</taxon>
        <taxon>Methanobacteria</taxon>
        <taxon>Methanobacteriales</taxon>
        <taxon>Methanobacteriaceae</taxon>
        <taxon>Methanobrevibacter</taxon>
    </lineage>
</organism>
<accession>A0A8T3VSJ4</accession>
<comment type="caution">
    <text evidence="5">The sequence shown here is derived from an EMBL/GenBank/DDBJ whole genome shotgun (WGS) entry which is preliminary data.</text>
</comment>
<dbReference type="PANTHER" id="PTHR36984">
    <property type="entry name" value="CRISPR-ASSOCIATED ENDORIBONUCLEASE CAS6 1"/>
    <property type="match status" value="1"/>
</dbReference>
<feature type="domain" description="CRISPR associated protein Cas6 C-terminal" evidence="4">
    <location>
        <begin position="129"/>
        <end position="214"/>
    </location>
</feature>
<dbReference type="Gene3D" id="3.30.70.1900">
    <property type="match status" value="1"/>
</dbReference>
<dbReference type="NCBIfam" id="TIGR01877">
    <property type="entry name" value="cas_cas6"/>
    <property type="match status" value="1"/>
</dbReference>
<reference evidence="5" key="1">
    <citation type="submission" date="2019-04" db="EMBL/GenBank/DDBJ databases">
        <title>Evolution of Biomass-Degrading Anaerobic Consortia Revealed by Metagenomics.</title>
        <authorList>
            <person name="Peng X."/>
        </authorList>
    </citation>
    <scope>NUCLEOTIDE SEQUENCE</scope>
    <source>
        <strain evidence="5">SIG13</strain>
    </source>
</reference>
<dbReference type="GO" id="GO:0016788">
    <property type="term" value="F:hydrolase activity, acting on ester bonds"/>
    <property type="evidence" value="ECO:0007669"/>
    <property type="project" value="InterPro"/>
</dbReference>
<dbReference type="InterPro" id="IPR049435">
    <property type="entry name" value="Cas_Cas6_C"/>
</dbReference>
<keyword evidence="3" id="KW-0051">Antiviral defense</keyword>